<proteinExistence type="predicted"/>
<sequence length="66" mass="6912">MAIAPWLGAAQPKQKCHRTYTAGATSGLPLQIPALMDTTGKVCLSFVAGTTIGDVAHMHICGLLYL</sequence>
<dbReference type="Proteomes" id="UP000322667">
    <property type="component" value="Chromosome A03"/>
</dbReference>
<dbReference type="AlphaFoldDB" id="A0A5D2R1Y6"/>
<evidence type="ECO:0000313" key="1">
    <source>
        <dbReference type="EMBL" id="TYI34689.1"/>
    </source>
</evidence>
<name>A0A5D2R1Y6_GOSTO</name>
<gene>
    <name evidence="1" type="ORF">ES332_A03G025700v1</name>
</gene>
<organism evidence="1 2">
    <name type="scientific">Gossypium tomentosum</name>
    <name type="common">Hawaiian cotton</name>
    <name type="synonym">Gossypium sandvicense</name>
    <dbReference type="NCBI Taxonomy" id="34277"/>
    <lineage>
        <taxon>Eukaryota</taxon>
        <taxon>Viridiplantae</taxon>
        <taxon>Streptophyta</taxon>
        <taxon>Embryophyta</taxon>
        <taxon>Tracheophyta</taxon>
        <taxon>Spermatophyta</taxon>
        <taxon>Magnoliopsida</taxon>
        <taxon>eudicotyledons</taxon>
        <taxon>Gunneridae</taxon>
        <taxon>Pentapetalae</taxon>
        <taxon>rosids</taxon>
        <taxon>malvids</taxon>
        <taxon>Malvales</taxon>
        <taxon>Malvaceae</taxon>
        <taxon>Malvoideae</taxon>
        <taxon>Gossypium</taxon>
    </lineage>
</organism>
<reference evidence="1 2" key="1">
    <citation type="submission" date="2019-07" db="EMBL/GenBank/DDBJ databases">
        <title>WGS assembly of Gossypium tomentosum.</title>
        <authorList>
            <person name="Chen Z.J."/>
            <person name="Sreedasyam A."/>
            <person name="Ando A."/>
            <person name="Song Q."/>
            <person name="De L."/>
            <person name="Hulse-Kemp A."/>
            <person name="Ding M."/>
            <person name="Ye W."/>
            <person name="Kirkbride R."/>
            <person name="Jenkins J."/>
            <person name="Plott C."/>
            <person name="Lovell J."/>
            <person name="Lin Y.-M."/>
            <person name="Vaughn R."/>
            <person name="Liu B."/>
            <person name="Li W."/>
            <person name="Simpson S."/>
            <person name="Scheffler B."/>
            <person name="Saski C."/>
            <person name="Grover C."/>
            <person name="Hu G."/>
            <person name="Conover J."/>
            <person name="Carlson J."/>
            <person name="Shu S."/>
            <person name="Boston L."/>
            <person name="Williams M."/>
            <person name="Peterson D."/>
            <person name="Mcgee K."/>
            <person name="Jones D."/>
            <person name="Wendel J."/>
            <person name="Stelly D."/>
            <person name="Grimwood J."/>
            <person name="Schmutz J."/>
        </authorList>
    </citation>
    <scope>NUCLEOTIDE SEQUENCE [LARGE SCALE GENOMIC DNA]</scope>
    <source>
        <strain evidence="1">7179.01</strain>
    </source>
</reference>
<keyword evidence="2" id="KW-1185">Reference proteome</keyword>
<protein>
    <submittedName>
        <fullName evidence="1">Uncharacterized protein</fullName>
    </submittedName>
</protein>
<accession>A0A5D2R1Y6</accession>
<dbReference type="EMBL" id="CM017612">
    <property type="protein sequence ID" value="TYI34689.1"/>
    <property type="molecule type" value="Genomic_DNA"/>
</dbReference>
<evidence type="ECO:0000313" key="2">
    <source>
        <dbReference type="Proteomes" id="UP000322667"/>
    </source>
</evidence>